<evidence type="ECO:0000256" key="10">
    <source>
        <dbReference type="ARBA" id="ARBA00023239"/>
    </source>
</evidence>
<comment type="similarity">
    <text evidence="3">Belongs to the TrpC family.</text>
</comment>
<keyword evidence="7" id="KW-0210">Decarboxylase</keyword>
<evidence type="ECO:0000256" key="5">
    <source>
        <dbReference type="ARBA" id="ARBA00018080"/>
    </source>
</evidence>
<proteinExistence type="inferred from homology"/>
<sequence>MLKKIITEKRKEISKIKTKETINELKDRISTSDPPKDFKEALNGKFSIICEYKRASPSTGPISSKRLEESIKSFENGGATAISILTEKKFFNGDIKYLKTAKSITNLPILMKDFIIDEYQIFQARAYGASSILLIASICPNLETFINISKSLNMEPLIECENSLEIYKALENGAEIIGINNRNLSNFTIDFNKTRAFAPLIPNEKILVSESGVKRSEDVKMLREYGADAILIGTEVMKSKNPSDFIKDLLIAGTLTPKGGSPIE</sequence>
<dbReference type="AlphaFoldDB" id="A0A328P9I8"/>
<dbReference type="EC" id="4.1.1.48" evidence="4"/>
<reference evidence="12 13" key="1">
    <citation type="submission" date="2018-06" db="EMBL/GenBank/DDBJ databases">
        <title>Draft genome sequence of hyperthermophilic methanogen Methanothermobacter tenebrarum sp. MCM-B 1447.</title>
        <authorList>
            <person name="Pore S.D."/>
            <person name="Dagar S."/>
            <person name="Dhakephalkar P.K."/>
        </authorList>
    </citation>
    <scope>NUCLEOTIDE SEQUENCE [LARGE SCALE GENOMIC DNA]</scope>
    <source>
        <strain evidence="12 13">MCM B 1447</strain>
    </source>
</reference>
<dbReference type="CDD" id="cd00331">
    <property type="entry name" value="IGPS"/>
    <property type="match status" value="1"/>
</dbReference>
<dbReference type="InterPro" id="IPR013798">
    <property type="entry name" value="Indole-3-glycerol_P_synth_dom"/>
</dbReference>
<evidence type="ECO:0000256" key="6">
    <source>
        <dbReference type="ARBA" id="ARBA00022605"/>
    </source>
</evidence>
<keyword evidence="9" id="KW-0057">Aromatic amino acid biosynthesis</keyword>
<dbReference type="OrthoDB" id="15223at2157"/>
<dbReference type="UniPathway" id="UPA00035">
    <property type="reaction ID" value="UER00043"/>
</dbReference>
<dbReference type="InterPro" id="IPR013785">
    <property type="entry name" value="Aldolase_TIM"/>
</dbReference>
<comment type="caution">
    <text evidence="12">The sequence shown here is derived from an EMBL/GenBank/DDBJ whole genome shotgun (WGS) entry which is preliminary data.</text>
</comment>
<comment type="pathway">
    <text evidence="2">Amino-acid biosynthesis; L-tryptophan biosynthesis; L-tryptophan from chorismate: step 4/5.</text>
</comment>
<dbReference type="EMBL" id="QLOE01000004">
    <property type="protein sequence ID" value="RAO79248.1"/>
    <property type="molecule type" value="Genomic_DNA"/>
</dbReference>
<dbReference type="InterPro" id="IPR001468">
    <property type="entry name" value="Indole-3-GlycerolPSynthase_CS"/>
</dbReference>
<dbReference type="Gene3D" id="3.20.20.70">
    <property type="entry name" value="Aldolase class I"/>
    <property type="match status" value="1"/>
</dbReference>
<evidence type="ECO:0000313" key="12">
    <source>
        <dbReference type="EMBL" id="RAO79248.1"/>
    </source>
</evidence>
<evidence type="ECO:0000256" key="3">
    <source>
        <dbReference type="ARBA" id="ARBA00008737"/>
    </source>
</evidence>
<keyword evidence="8" id="KW-0822">Tryptophan biosynthesis</keyword>
<dbReference type="InterPro" id="IPR045186">
    <property type="entry name" value="Indole-3-glycerol_P_synth"/>
</dbReference>
<evidence type="ECO:0000256" key="9">
    <source>
        <dbReference type="ARBA" id="ARBA00023141"/>
    </source>
</evidence>
<gene>
    <name evidence="12" type="ORF">DPC56_04445</name>
</gene>
<evidence type="ECO:0000256" key="8">
    <source>
        <dbReference type="ARBA" id="ARBA00022822"/>
    </source>
</evidence>
<dbReference type="Proteomes" id="UP000249782">
    <property type="component" value="Unassembled WGS sequence"/>
</dbReference>
<dbReference type="FunFam" id="3.20.20.70:FF:000024">
    <property type="entry name" value="Indole-3-glycerol phosphate synthase"/>
    <property type="match status" value="1"/>
</dbReference>
<name>A0A328P9I8_9EURY</name>
<dbReference type="SUPFAM" id="SSF51366">
    <property type="entry name" value="Ribulose-phoshate binding barrel"/>
    <property type="match status" value="1"/>
</dbReference>
<keyword evidence="6" id="KW-0028">Amino-acid biosynthesis</keyword>
<dbReference type="NCBIfam" id="NF001377">
    <property type="entry name" value="PRK00278.2-4"/>
    <property type="match status" value="1"/>
</dbReference>
<protein>
    <recommendedName>
        <fullName evidence="5">Indole-3-glycerol phosphate synthase</fullName>
        <ecNumber evidence="4">4.1.1.48</ecNumber>
    </recommendedName>
</protein>
<comment type="catalytic activity">
    <reaction evidence="1">
        <text>1-(2-carboxyphenylamino)-1-deoxy-D-ribulose 5-phosphate + H(+) = (1S,2R)-1-C-(indol-3-yl)glycerol 3-phosphate + CO2 + H2O</text>
        <dbReference type="Rhea" id="RHEA:23476"/>
        <dbReference type="ChEBI" id="CHEBI:15377"/>
        <dbReference type="ChEBI" id="CHEBI:15378"/>
        <dbReference type="ChEBI" id="CHEBI:16526"/>
        <dbReference type="ChEBI" id="CHEBI:58613"/>
        <dbReference type="ChEBI" id="CHEBI:58866"/>
        <dbReference type="EC" id="4.1.1.48"/>
    </reaction>
</comment>
<evidence type="ECO:0000256" key="1">
    <source>
        <dbReference type="ARBA" id="ARBA00001633"/>
    </source>
</evidence>
<evidence type="ECO:0000256" key="2">
    <source>
        <dbReference type="ARBA" id="ARBA00004696"/>
    </source>
</evidence>
<dbReference type="PROSITE" id="PS00614">
    <property type="entry name" value="IGPS"/>
    <property type="match status" value="1"/>
</dbReference>
<dbReference type="Pfam" id="PF00218">
    <property type="entry name" value="IGPS"/>
    <property type="match status" value="1"/>
</dbReference>
<keyword evidence="10" id="KW-0456">Lyase</keyword>
<keyword evidence="13" id="KW-1185">Reference proteome</keyword>
<accession>A0A328P9I8</accession>
<dbReference type="PANTHER" id="PTHR22854:SF2">
    <property type="entry name" value="INDOLE-3-GLYCEROL-PHOSPHATE SYNTHASE"/>
    <property type="match status" value="1"/>
</dbReference>
<evidence type="ECO:0000313" key="13">
    <source>
        <dbReference type="Proteomes" id="UP000249782"/>
    </source>
</evidence>
<dbReference type="PANTHER" id="PTHR22854">
    <property type="entry name" value="TRYPTOPHAN BIOSYNTHESIS PROTEIN"/>
    <property type="match status" value="1"/>
</dbReference>
<evidence type="ECO:0000259" key="11">
    <source>
        <dbReference type="Pfam" id="PF00218"/>
    </source>
</evidence>
<organism evidence="12 13">
    <name type="scientific">Methanothermobacter tenebrarum</name>
    <dbReference type="NCBI Taxonomy" id="680118"/>
    <lineage>
        <taxon>Archaea</taxon>
        <taxon>Methanobacteriati</taxon>
        <taxon>Methanobacteriota</taxon>
        <taxon>Methanomada group</taxon>
        <taxon>Methanobacteria</taxon>
        <taxon>Methanobacteriales</taxon>
        <taxon>Methanobacteriaceae</taxon>
        <taxon>Methanothermobacter</taxon>
    </lineage>
</organism>
<dbReference type="GO" id="GO:0000162">
    <property type="term" value="P:L-tryptophan biosynthetic process"/>
    <property type="evidence" value="ECO:0007669"/>
    <property type="project" value="UniProtKB-UniPathway"/>
</dbReference>
<evidence type="ECO:0000256" key="4">
    <source>
        <dbReference type="ARBA" id="ARBA00012362"/>
    </source>
</evidence>
<dbReference type="InterPro" id="IPR011060">
    <property type="entry name" value="RibuloseP-bd_barrel"/>
</dbReference>
<dbReference type="GO" id="GO:0004640">
    <property type="term" value="F:phosphoribosylanthranilate isomerase activity"/>
    <property type="evidence" value="ECO:0007669"/>
    <property type="project" value="TreeGrafter"/>
</dbReference>
<dbReference type="GO" id="GO:0004425">
    <property type="term" value="F:indole-3-glycerol-phosphate synthase activity"/>
    <property type="evidence" value="ECO:0007669"/>
    <property type="project" value="UniProtKB-EC"/>
</dbReference>
<evidence type="ECO:0000256" key="7">
    <source>
        <dbReference type="ARBA" id="ARBA00022793"/>
    </source>
</evidence>
<feature type="domain" description="Indole-3-glycerol phosphate synthase" evidence="11">
    <location>
        <begin position="2"/>
        <end position="249"/>
    </location>
</feature>